<dbReference type="EMBL" id="CP002831">
    <property type="protein sequence ID" value="AFC23620.1"/>
    <property type="molecule type" value="Genomic_DNA"/>
</dbReference>
<protein>
    <submittedName>
        <fullName evidence="2">Uncharacterized protein</fullName>
    </submittedName>
</protein>
<dbReference type="HOGENOM" id="CLU_2652368_0_0_10"/>
<feature type="compositionally biased region" description="Basic residues" evidence="1">
    <location>
        <begin position="41"/>
        <end position="50"/>
    </location>
</feature>
<reference evidence="2 3" key="1">
    <citation type="journal article" date="2012" name="Stand. Genomic Sci.">
        <title>Complete genome sequencing and analysis of Saprospira grandis str. Lewin, a predatory marine bacterium.</title>
        <authorList>
            <person name="Saw J.H."/>
            <person name="Yuryev A."/>
            <person name="Kanbe M."/>
            <person name="Hou S."/>
            <person name="Young A.G."/>
            <person name="Aizawa S."/>
            <person name="Alam M."/>
        </authorList>
    </citation>
    <scope>NUCLEOTIDE SEQUENCE [LARGE SCALE GENOMIC DNA]</scope>
    <source>
        <strain evidence="2 3">Lewin</strain>
    </source>
</reference>
<evidence type="ECO:0000313" key="2">
    <source>
        <dbReference type="EMBL" id="AFC23620.1"/>
    </source>
</evidence>
<sequence length="76" mass="8287">MAAAKPPLRPKAVNGLAMCSSAAQPQTKAVRPQGRADLRAAKRSARRRREAPKQQRAATTSLEEAPVRRSKRQQGL</sequence>
<name>H6L2G2_SAPGL</name>
<dbReference type="eggNOG" id="COG1194">
    <property type="taxonomic scope" value="Bacteria"/>
</dbReference>
<gene>
    <name evidence="2" type="ordered locus">SGRA_0884</name>
</gene>
<dbReference type="Proteomes" id="UP000007519">
    <property type="component" value="Chromosome"/>
</dbReference>
<feature type="region of interest" description="Disordered" evidence="1">
    <location>
        <begin position="20"/>
        <end position="76"/>
    </location>
</feature>
<accession>H6L2G2</accession>
<proteinExistence type="predicted"/>
<dbReference type="KEGG" id="sgn:SGRA_0884"/>
<dbReference type="AlphaFoldDB" id="H6L2G2"/>
<evidence type="ECO:0000256" key="1">
    <source>
        <dbReference type="SAM" id="MobiDB-lite"/>
    </source>
</evidence>
<keyword evidence="3" id="KW-1185">Reference proteome</keyword>
<evidence type="ECO:0000313" key="3">
    <source>
        <dbReference type="Proteomes" id="UP000007519"/>
    </source>
</evidence>
<organism evidence="2 3">
    <name type="scientific">Saprospira grandis (strain Lewin)</name>
    <dbReference type="NCBI Taxonomy" id="984262"/>
    <lineage>
        <taxon>Bacteria</taxon>
        <taxon>Pseudomonadati</taxon>
        <taxon>Bacteroidota</taxon>
        <taxon>Saprospiria</taxon>
        <taxon>Saprospirales</taxon>
        <taxon>Saprospiraceae</taxon>
        <taxon>Saprospira</taxon>
    </lineage>
</organism>